<evidence type="ECO:0000313" key="3">
    <source>
        <dbReference type="Proteomes" id="UP000199025"/>
    </source>
</evidence>
<name>A0A1I3ZVB7_9PSEU</name>
<dbReference type="AlphaFoldDB" id="A0A1I3ZVB7"/>
<feature type="region of interest" description="Disordered" evidence="1">
    <location>
        <begin position="159"/>
        <end position="272"/>
    </location>
</feature>
<dbReference type="Proteomes" id="UP000199025">
    <property type="component" value="Unassembled WGS sequence"/>
</dbReference>
<proteinExistence type="predicted"/>
<organism evidence="2 3">
    <name type="scientific">Amycolatopsis sacchari</name>
    <dbReference type="NCBI Taxonomy" id="115433"/>
    <lineage>
        <taxon>Bacteria</taxon>
        <taxon>Bacillati</taxon>
        <taxon>Actinomycetota</taxon>
        <taxon>Actinomycetes</taxon>
        <taxon>Pseudonocardiales</taxon>
        <taxon>Pseudonocardiaceae</taxon>
        <taxon>Amycolatopsis</taxon>
    </lineage>
</organism>
<feature type="compositionally biased region" description="Basic residues" evidence="1">
    <location>
        <begin position="88"/>
        <end position="104"/>
    </location>
</feature>
<protein>
    <submittedName>
        <fullName evidence="2">Uncharacterized protein</fullName>
    </submittedName>
</protein>
<feature type="compositionally biased region" description="Basic and acidic residues" evidence="1">
    <location>
        <begin position="37"/>
        <end position="57"/>
    </location>
</feature>
<evidence type="ECO:0000313" key="2">
    <source>
        <dbReference type="EMBL" id="SFK47469.1"/>
    </source>
</evidence>
<feature type="compositionally biased region" description="Basic residues" evidence="1">
    <location>
        <begin position="159"/>
        <end position="169"/>
    </location>
</feature>
<sequence>MRRDVTRGATGRDTTWARHGEMPPGARHVETPPSRGVGHDVRLRPHPRDGGRAEEARSGALARGAEVRRRRHASSRPAAVAVVDGRRARPGPRRLGGGRRRLAKRRDGGRLRPGTHHGDGLLRRAGHRAAARCRPWRRAGRDPAAPAATCRALRAHRRVPCGRHERRPRPAAAGPPGDGEVSAAATGADHRRRVARLRRARPRDDEGAWHPHHAQRRPQPPPRRVPTCLDGQRLRHAAGPGEPDASCPGPTFRRRPSRRPPGCVPGTAGRCR</sequence>
<evidence type="ECO:0000256" key="1">
    <source>
        <dbReference type="SAM" id="MobiDB-lite"/>
    </source>
</evidence>
<reference evidence="2 3" key="1">
    <citation type="submission" date="2016-10" db="EMBL/GenBank/DDBJ databases">
        <authorList>
            <person name="de Groot N.N."/>
        </authorList>
    </citation>
    <scope>NUCLEOTIDE SEQUENCE [LARGE SCALE GENOMIC DNA]</scope>
    <source>
        <strain evidence="2 3">DSM 44468</strain>
    </source>
</reference>
<dbReference type="EMBL" id="FORP01000022">
    <property type="protein sequence ID" value="SFK47469.1"/>
    <property type="molecule type" value="Genomic_DNA"/>
</dbReference>
<feature type="compositionally biased region" description="Low complexity" evidence="1">
    <location>
        <begin position="170"/>
        <end position="179"/>
    </location>
</feature>
<keyword evidence="3" id="KW-1185">Reference proteome</keyword>
<feature type="compositionally biased region" description="Basic residues" evidence="1">
    <location>
        <begin position="190"/>
        <end position="201"/>
    </location>
</feature>
<feature type="compositionally biased region" description="Basic and acidic residues" evidence="1">
    <location>
        <begin position="105"/>
        <end position="122"/>
    </location>
</feature>
<feature type="region of interest" description="Disordered" evidence="1">
    <location>
        <begin position="1"/>
        <end position="128"/>
    </location>
</feature>
<accession>A0A1I3ZVB7</accession>
<gene>
    <name evidence="2" type="ORF">SAMN05421835_12227</name>
</gene>